<proteinExistence type="predicted"/>
<dbReference type="Proteomes" id="UP000177053">
    <property type="component" value="Unassembled WGS sequence"/>
</dbReference>
<evidence type="ECO:0000313" key="3">
    <source>
        <dbReference type="Proteomes" id="UP000177053"/>
    </source>
</evidence>
<name>A0A1F7XAW7_9BACT</name>
<dbReference type="EMBL" id="MGFS01000016">
    <property type="protein sequence ID" value="OGM11495.1"/>
    <property type="molecule type" value="Genomic_DNA"/>
</dbReference>
<feature type="transmembrane region" description="Helical" evidence="1">
    <location>
        <begin position="141"/>
        <end position="166"/>
    </location>
</feature>
<feature type="transmembrane region" description="Helical" evidence="1">
    <location>
        <begin position="112"/>
        <end position="129"/>
    </location>
</feature>
<comment type="caution">
    <text evidence="2">The sequence shown here is derived from an EMBL/GenBank/DDBJ whole genome shotgun (WGS) entry which is preliminary data.</text>
</comment>
<dbReference type="AlphaFoldDB" id="A0A1F7XAW7"/>
<evidence type="ECO:0000256" key="1">
    <source>
        <dbReference type="SAM" id="Phobius"/>
    </source>
</evidence>
<feature type="transmembrane region" description="Helical" evidence="1">
    <location>
        <begin position="57"/>
        <end position="75"/>
    </location>
</feature>
<keyword evidence="1" id="KW-0812">Transmembrane</keyword>
<protein>
    <submittedName>
        <fullName evidence="2">Uncharacterized protein</fullName>
    </submittedName>
</protein>
<keyword evidence="1" id="KW-1133">Transmembrane helix</keyword>
<feature type="transmembrane region" description="Helical" evidence="1">
    <location>
        <begin position="178"/>
        <end position="196"/>
    </location>
</feature>
<sequence length="200" mass="23235">MLNNSLYILIGNLIFLYIFWKKLKEDYTSEIIFTSAFYILAGMVLGLVFALKIKTDLWFWLSFVGLVIGFSLTIIKYKLRLMETVEAVVIAVLPSLVLIFLSDSIRNQSYDSFFQSILTLILIILFFIFDKHYKKFTWYKSGRIGFSGLTILGLFFLLRALVANWFPFMLSFFGKKEVYLSASMAFVSFLGLFNLTRQKT</sequence>
<gene>
    <name evidence="2" type="ORF">A2Z22_00395</name>
</gene>
<organism evidence="2 3">
    <name type="scientific">Candidatus Woesebacteria bacterium RBG_16_34_12</name>
    <dbReference type="NCBI Taxonomy" id="1802480"/>
    <lineage>
        <taxon>Bacteria</taxon>
        <taxon>Candidatus Woeseibacteriota</taxon>
    </lineage>
</organism>
<evidence type="ECO:0000313" key="2">
    <source>
        <dbReference type="EMBL" id="OGM11495.1"/>
    </source>
</evidence>
<feature type="transmembrane region" description="Helical" evidence="1">
    <location>
        <begin position="6"/>
        <end position="23"/>
    </location>
</feature>
<reference evidence="2 3" key="1">
    <citation type="journal article" date="2016" name="Nat. Commun.">
        <title>Thousands of microbial genomes shed light on interconnected biogeochemical processes in an aquifer system.</title>
        <authorList>
            <person name="Anantharaman K."/>
            <person name="Brown C.T."/>
            <person name="Hug L.A."/>
            <person name="Sharon I."/>
            <person name="Castelle C.J."/>
            <person name="Probst A.J."/>
            <person name="Thomas B.C."/>
            <person name="Singh A."/>
            <person name="Wilkins M.J."/>
            <person name="Karaoz U."/>
            <person name="Brodie E.L."/>
            <person name="Williams K.H."/>
            <person name="Hubbard S.S."/>
            <person name="Banfield J.F."/>
        </authorList>
    </citation>
    <scope>NUCLEOTIDE SEQUENCE [LARGE SCALE GENOMIC DNA]</scope>
</reference>
<accession>A0A1F7XAW7</accession>
<keyword evidence="1" id="KW-0472">Membrane</keyword>
<feature type="transmembrane region" description="Helical" evidence="1">
    <location>
        <begin position="30"/>
        <end position="51"/>
    </location>
</feature>